<keyword evidence="5 7" id="KW-1133">Transmembrane helix</keyword>
<organism evidence="9 10">
    <name type="scientific">Phycicoccus sonneratiae</name>
    <dbReference type="NCBI Taxonomy" id="2807628"/>
    <lineage>
        <taxon>Bacteria</taxon>
        <taxon>Bacillati</taxon>
        <taxon>Actinomycetota</taxon>
        <taxon>Actinomycetes</taxon>
        <taxon>Micrococcales</taxon>
        <taxon>Intrasporangiaceae</taxon>
        <taxon>Phycicoccus</taxon>
    </lineage>
</organism>
<feature type="transmembrane region" description="Helical" evidence="7">
    <location>
        <begin position="270"/>
        <end position="288"/>
    </location>
</feature>
<comment type="subcellular location">
    <subcellularLocation>
        <location evidence="1">Cell membrane</location>
        <topology evidence="1">Multi-pass membrane protein</topology>
    </subcellularLocation>
</comment>
<evidence type="ECO:0000256" key="4">
    <source>
        <dbReference type="ARBA" id="ARBA00022692"/>
    </source>
</evidence>
<dbReference type="Pfam" id="PF03176">
    <property type="entry name" value="MMPL"/>
    <property type="match status" value="1"/>
</dbReference>
<keyword evidence="4 7" id="KW-0812">Transmembrane</keyword>
<accession>A0ABS2CJY9</accession>
<dbReference type="RefSeq" id="WP_204130669.1">
    <property type="nucleotide sequence ID" value="NZ_JAFDVD010000008.1"/>
</dbReference>
<evidence type="ECO:0000256" key="1">
    <source>
        <dbReference type="ARBA" id="ARBA00004651"/>
    </source>
</evidence>
<evidence type="ECO:0000256" key="5">
    <source>
        <dbReference type="ARBA" id="ARBA00022989"/>
    </source>
</evidence>
<keyword evidence="3" id="KW-1003">Cell membrane</keyword>
<evidence type="ECO:0000256" key="6">
    <source>
        <dbReference type="ARBA" id="ARBA00023136"/>
    </source>
</evidence>
<gene>
    <name evidence="9" type="ORF">JQN70_07305</name>
</gene>
<feature type="transmembrane region" description="Helical" evidence="7">
    <location>
        <begin position="237"/>
        <end position="258"/>
    </location>
</feature>
<dbReference type="InterPro" id="IPR004869">
    <property type="entry name" value="MMPL_dom"/>
</dbReference>
<name>A0ABS2CJY9_9MICO</name>
<protein>
    <submittedName>
        <fullName evidence="9">MMPL family transporter</fullName>
    </submittedName>
</protein>
<feature type="transmembrane region" description="Helical" evidence="7">
    <location>
        <begin position="212"/>
        <end position="230"/>
    </location>
</feature>
<dbReference type="PANTHER" id="PTHR33406">
    <property type="entry name" value="MEMBRANE PROTEIN MJ1562-RELATED"/>
    <property type="match status" value="1"/>
</dbReference>
<sequence>MSAAPQDPGPDPTDARAAARRPRWALLGAVVVILLWLGVGAVGGQAQGQLSGVQSNDNSTFLPEKAESTLVTDAVARFSESTELPYLVVVERRDSGTLDADDLAAVTALAQEVPDLALPGMGSGKTLGDYLVAGTPITPIPAQDGKAVLLSVPLDGTTGTAASGDTTALAEGATALRDEIAATFPDAGLQAWVGGPGGLIADFAEAFGGIDGILLGVALVVVLVILLVVYRSPILPFAVLVSAVLGLSAASLVVYRLATNDVITLSGQSQGILFILVVGAATDYALLLDAPMVRQARVGPCSRSRYRSRAM</sequence>
<evidence type="ECO:0000256" key="3">
    <source>
        <dbReference type="ARBA" id="ARBA00022475"/>
    </source>
</evidence>
<dbReference type="InterPro" id="IPR050545">
    <property type="entry name" value="Mycobact_MmpL"/>
</dbReference>
<evidence type="ECO:0000256" key="7">
    <source>
        <dbReference type="SAM" id="Phobius"/>
    </source>
</evidence>
<keyword evidence="6 7" id="KW-0472">Membrane</keyword>
<evidence type="ECO:0000256" key="2">
    <source>
        <dbReference type="ARBA" id="ARBA00010157"/>
    </source>
</evidence>
<reference evidence="9" key="1">
    <citation type="submission" date="2021-02" db="EMBL/GenBank/DDBJ databases">
        <title>Phycicoccus sp. MQZ13P-5T, whole genome shotgun sequence.</title>
        <authorList>
            <person name="Tuo L."/>
        </authorList>
    </citation>
    <scope>NUCLEOTIDE SEQUENCE</scope>
    <source>
        <strain evidence="9">MQZ13P-5</strain>
    </source>
</reference>
<keyword evidence="10" id="KW-1185">Reference proteome</keyword>
<proteinExistence type="inferred from homology"/>
<feature type="domain" description="Membrane transport protein MMPL" evidence="8">
    <location>
        <begin position="61"/>
        <end position="288"/>
    </location>
</feature>
<dbReference type="PANTHER" id="PTHR33406:SF6">
    <property type="entry name" value="MEMBRANE PROTEIN YDGH-RELATED"/>
    <property type="match status" value="1"/>
</dbReference>
<dbReference type="EMBL" id="JAFDVD010000008">
    <property type="protein sequence ID" value="MBM6400184.1"/>
    <property type="molecule type" value="Genomic_DNA"/>
</dbReference>
<comment type="similarity">
    <text evidence="2">Belongs to the resistance-nodulation-cell division (RND) (TC 2.A.6) family. MmpL subfamily.</text>
</comment>
<evidence type="ECO:0000313" key="10">
    <source>
        <dbReference type="Proteomes" id="UP001430172"/>
    </source>
</evidence>
<evidence type="ECO:0000313" key="9">
    <source>
        <dbReference type="EMBL" id="MBM6400184.1"/>
    </source>
</evidence>
<comment type="caution">
    <text evidence="9">The sequence shown here is derived from an EMBL/GenBank/DDBJ whole genome shotgun (WGS) entry which is preliminary data.</text>
</comment>
<evidence type="ECO:0000259" key="8">
    <source>
        <dbReference type="Pfam" id="PF03176"/>
    </source>
</evidence>
<dbReference type="SUPFAM" id="SSF82866">
    <property type="entry name" value="Multidrug efflux transporter AcrB transmembrane domain"/>
    <property type="match status" value="1"/>
</dbReference>
<feature type="transmembrane region" description="Helical" evidence="7">
    <location>
        <begin position="24"/>
        <end position="44"/>
    </location>
</feature>
<dbReference type="Proteomes" id="UP001430172">
    <property type="component" value="Unassembled WGS sequence"/>
</dbReference>